<dbReference type="Pfam" id="PF04773">
    <property type="entry name" value="FecR"/>
    <property type="match status" value="1"/>
</dbReference>
<dbReference type="InterPro" id="IPR032508">
    <property type="entry name" value="FecR_C"/>
</dbReference>
<dbReference type="OrthoDB" id="186486at2"/>
<reference evidence="5 6" key="1">
    <citation type="submission" date="2016-11" db="EMBL/GenBank/DDBJ databases">
        <authorList>
            <person name="Jaros S."/>
            <person name="Januszkiewicz K."/>
            <person name="Wedrychowicz H."/>
        </authorList>
    </citation>
    <scope>NUCLEOTIDE SEQUENCE [LARGE SCALE GENOMIC DNA]</scope>
    <source>
        <strain evidence="5 6">DSM 24787</strain>
    </source>
</reference>
<gene>
    <name evidence="5" type="ORF">SAMN04488055_0690</name>
</gene>
<feature type="region of interest" description="Disordered" evidence="1">
    <location>
        <begin position="179"/>
        <end position="200"/>
    </location>
</feature>
<protein>
    <submittedName>
        <fullName evidence="5">Uncharacterized protein</fullName>
    </submittedName>
</protein>
<feature type="transmembrane region" description="Helical" evidence="2">
    <location>
        <begin position="235"/>
        <end position="253"/>
    </location>
</feature>
<evidence type="ECO:0000256" key="2">
    <source>
        <dbReference type="SAM" id="Phobius"/>
    </source>
</evidence>
<dbReference type="Pfam" id="PF16344">
    <property type="entry name" value="FecR_C"/>
    <property type="match status" value="1"/>
</dbReference>
<proteinExistence type="predicted"/>
<organism evidence="5 6">
    <name type="scientific">Chitinophaga niabensis</name>
    <dbReference type="NCBI Taxonomy" id="536979"/>
    <lineage>
        <taxon>Bacteria</taxon>
        <taxon>Pseudomonadati</taxon>
        <taxon>Bacteroidota</taxon>
        <taxon>Chitinophagia</taxon>
        <taxon>Chitinophagales</taxon>
        <taxon>Chitinophagaceae</taxon>
        <taxon>Chitinophaga</taxon>
    </lineage>
</organism>
<dbReference type="Gene3D" id="2.60.120.1440">
    <property type="match status" value="1"/>
</dbReference>
<sequence>MEQHYSNLVQKYLANNLTASEQMELAVLSRLSEPHQVQGEMIVIKGVAEQEEVEEVPVQADGENDPGEDHVPEVQGQQQGETILIHQQQIEKDNFYNNEEEEDEDDDFDDDEEENSSLQRSRPDHEFSYLSLAYGAPPARNQKVFEELDSYISNWSSKRTPLPLSSGNGQVFEQLESHISTRNDRSVEPSPRSRQQLESRIAGWNDKSAPGWKDRSLHSWKDRLISGKLLSRRKVLFIAAGAALLILCISYLWHSRYKAQQRAEELHNRQLIPPGSNKATLILSDGSAIELTNRRDGLLTIQGGIEVFKSGDFMLEYKVPATGVQEVVSNTIATPRGGIYQLSLPDGSHITLNAGSSLTFPTVFSGPAREVVLTGEAFFEVAEDTLRPFRVKAGETVAEAIGTSFNILSYADEPQQTTTMVSGSVKLNALGLAYIIRPGEQAIVHYSPRRVQVRNAKVEEEVAWKNGKFRFFNRSAGSVVNQAARWYNMDVEWKGDFSGVLLSADTLRDVPLSGLLEMLEASGQVHFKTKEKRLIVFPGRW</sequence>
<feature type="compositionally biased region" description="Acidic residues" evidence="1">
    <location>
        <begin position="99"/>
        <end position="115"/>
    </location>
</feature>
<dbReference type="Gene3D" id="3.55.50.30">
    <property type="match status" value="1"/>
</dbReference>
<evidence type="ECO:0000313" key="6">
    <source>
        <dbReference type="Proteomes" id="UP000185003"/>
    </source>
</evidence>
<dbReference type="PANTHER" id="PTHR30273:SF2">
    <property type="entry name" value="PROTEIN FECR"/>
    <property type="match status" value="1"/>
</dbReference>
<dbReference type="PANTHER" id="PTHR30273">
    <property type="entry name" value="PERIPLASMIC SIGNAL SENSOR AND SIGMA FACTOR ACTIVATOR FECR-RELATED"/>
    <property type="match status" value="1"/>
</dbReference>
<feature type="region of interest" description="Disordered" evidence="1">
    <location>
        <begin position="55"/>
        <end position="78"/>
    </location>
</feature>
<accession>A0A1N6DF88</accession>
<dbReference type="GO" id="GO:0016989">
    <property type="term" value="F:sigma factor antagonist activity"/>
    <property type="evidence" value="ECO:0007669"/>
    <property type="project" value="TreeGrafter"/>
</dbReference>
<evidence type="ECO:0000259" key="3">
    <source>
        <dbReference type="Pfam" id="PF04773"/>
    </source>
</evidence>
<feature type="region of interest" description="Disordered" evidence="1">
    <location>
        <begin position="99"/>
        <end position="124"/>
    </location>
</feature>
<feature type="domain" description="FecR protein" evidence="3">
    <location>
        <begin position="331"/>
        <end position="426"/>
    </location>
</feature>
<dbReference type="EMBL" id="FSRA01000001">
    <property type="protein sequence ID" value="SIN69471.1"/>
    <property type="molecule type" value="Genomic_DNA"/>
</dbReference>
<dbReference type="Proteomes" id="UP000185003">
    <property type="component" value="Unassembled WGS sequence"/>
</dbReference>
<keyword evidence="6" id="KW-1185">Reference proteome</keyword>
<dbReference type="STRING" id="536979.SAMN04488055_0690"/>
<keyword evidence="2" id="KW-0472">Membrane</keyword>
<evidence type="ECO:0000313" key="5">
    <source>
        <dbReference type="EMBL" id="SIN69471.1"/>
    </source>
</evidence>
<evidence type="ECO:0000259" key="4">
    <source>
        <dbReference type="Pfam" id="PF16344"/>
    </source>
</evidence>
<dbReference type="InterPro" id="IPR006860">
    <property type="entry name" value="FecR"/>
</dbReference>
<feature type="domain" description="Protein FecR C-terminal" evidence="4">
    <location>
        <begin position="468"/>
        <end position="536"/>
    </location>
</feature>
<evidence type="ECO:0000256" key="1">
    <source>
        <dbReference type="SAM" id="MobiDB-lite"/>
    </source>
</evidence>
<dbReference type="InterPro" id="IPR012373">
    <property type="entry name" value="Ferrdict_sens_TM"/>
</dbReference>
<name>A0A1N6DF88_9BACT</name>
<dbReference type="RefSeq" id="WP_074237864.1">
    <property type="nucleotide sequence ID" value="NZ_FSRA01000001.1"/>
</dbReference>
<keyword evidence="2" id="KW-0812">Transmembrane</keyword>
<dbReference type="AlphaFoldDB" id="A0A1N6DF88"/>
<keyword evidence="2" id="KW-1133">Transmembrane helix</keyword>